<keyword evidence="1 4" id="KW-0812">Transmembrane</keyword>
<sequence length="184" mass="20671">MDQDHGHLLHHVAEHNTVTPSSVSLFDNHTSTPFADLSFLNDVSDSSMGHDDHSHHSNNHQHSEIDQAISYIDIDHRSAPAHGQHSGASSMDHSMMAMWFHFGYVETILFSFWKIDSITGLIGSMVGIFLMSMLYEGLIVFREYLLQRSLQFQGVALGGTASPVRLRPVRTTVSEYPWPVKAIR</sequence>
<evidence type="ECO:0000256" key="1">
    <source>
        <dbReference type="ARBA" id="ARBA00022692"/>
    </source>
</evidence>
<keyword evidence="4" id="KW-0186">Copper</keyword>
<dbReference type="PANTHER" id="PTHR12483">
    <property type="entry name" value="SOLUTE CARRIER FAMILY 31 COPPER TRANSPORTERS"/>
    <property type="match status" value="1"/>
</dbReference>
<evidence type="ECO:0000256" key="2">
    <source>
        <dbReference type="ARBA" id="ARBA00022989"/>
    </source>
</evidence>
<proteinExistence type="inferred from homology"/>
<keyword evidence="3 4" id="KW-0472">Membrane</keyword>
<evidence type="ECO:0000313" key="6">
    <source>
        <dbReference type="WBParaSite" id="nRc.2.0.1.t09300-RA"/>
    </source>
</evidence>
<dbReference type="WBParaSite" id="nRc.2.0.1.t09300-RA">
    <property type="protein sequence ID" value="nRc.2.0.1.t09300-RA"/>
    <property type="gene ID" value="nRc.2.0.1.g09300"/>
</dbReference>
<keyword evidence="4" id="KW-0187">Copper transport</keyword>
<dbReference type="AlphaFoldDB" id="A0A915I614"/>
<keyword evidence="2 4" id="KW-1133">Transmembrane helix</keyword>
<comment type="subcellular location">
    <subcellularLocation>
        <location evidence="4">Membrane</location>
        <topology evidence="4">Multi-pass membrane protein</topology>
    </subcellularLocation>
</comment>
<evidence type="ECO:0000313" key="5">
    <source>
        <dbReference type="Proteomes" id="UP000887565"/>
    </source>
</evidence>
<dbReference type="Pfam" id="PF04145">
    <property type="entry name" value="Ctr"/>
    <property type="match status" value="1"/>
</dbReference>
<keyword evidence="4" id="KW-0813">Transport</keyword>
<protein>
    <recommendedName>
        <fullName evidence="4">Copper transport protein</fullName>
    </recommendedName>
</protein>
<keyword evidence="4" id="KW-0406">Ion transport</keyword>
<organism evidence="5 6">
    <name type="scientific">Romanomermis culicivorax</name>
    <name type="common">Nematode worm</name>
    <dbReference type="NCBI Taxonomy" id="13658"/>
    <lineage>
        <taxon>Eukaryota</taxon>
        <taxon>Metazoa</taxon>
        <taxon>Ecdysozoa</taxon>
        <taxon>Nematoda</taxon>
        <taxon>Enoplea</taxon>
        <taxon>Dorylaimia</taxon>
        <taxon>Mermithida</taxon>
        <taxon>Mermithoidea</taxon>
        <taxon>Mermithidae</taxon>
        <taxon>Romanomermis</taxon>
    </lineage>
</organism>
<dbReference type="PANTHER" id="PTHR12483:SF115">
    <property type="entry name" value="COPPER TRANSPORT PROTEIN"/>
    <property type="match status" value="1"/>
</dbReference>
<dbReference type="Proteomes" id="UP000887565">
    <property type="component" value="Unplaced"/>
</dbReference>
<dbReference type="GO" id="GO:0016020">
    <property type="term" value="C:membrane"/>
    <property type="evidence" value="ECO:0007669"/>
    <property type="project" value="UniProtKB-SubCell"/>
</dbReference>
<keyword evidence="5" id="KW-1185">Reference proteome</keyword>
<dbReference type="GO" id="GO:0005375">
    <property type="term" value="F:copper ion transmembrane transporter activity"/>
    <property type="evidence" value="ECO:0007669"/>
    <property type="project" value="UniProtKB-UniRule"/>
</dbReference>
<evidence type="ECO:0000256" key="4">
    <source>
        <dbReference type="RuleBase" id="RU367022"/>
    </source>
</evidence>
<accession>A0A915I614</accession>
<reference evidence="6" key="1">
    <citation type="submission" date="2022-11" db="UniProtKB">
        <authorList>
            <consortium name="WormBaseParasite"/>
        </authorList>
    </citation>
    <scope>IDENTIFICATION</scope>
</reference>
<evidence type="ECO:0000256" key="3">
    <source>
        <dbReference type="ARBA" id="ARBA00023136"/>
    </source>
</evidence>
<feature type="transmembrane region" description="Helical" evidence="4">
    <location>
        <begin position="121"/>
        <end position="141"/>
    </location>
</feature>
<comment type="similarity">
    <text evidence="4">Belongs to the copper transporter (Ctr) (TC 1.A.56) family. SLC31A subfamily.</text>
</comment>
<dbReference type="InterPro" id="IPR007274">
    <property type="entry name" value="Cop_transporter"/>
</dbReference>
<name>A0A915I614_ROMCU</name>
<feature type="transmembrane region" description="Helical" evidence="4">
    <location>
        <begin position="96"/>
        <end position="115"/>
    </location>
</feature>